<dbReference type="EMBL" id="JAATEP010000010">
    <property type="protein sequence ID" value="NJP90962.1"/>
    <property type="molecule type" value="Genomic_DNA"/>
</dbReference>
<dbReference type="Gene3D" id="3.40.50.720">
    <property type="entry name" value="NAD(P)-binding Rossmann-like Domain"/>
    <property type="match status" value="1"/>
</dbReference>
<gene>
    <name evidence="4" type="ORF">HCN51_16095</name>
</gene>
<dbReference type="InterPro" id="IPR002347">
    <property type="entry name" value="SDR_fam"/>
</dbReference>
<evidence type="ECO:0000256" key="3">
    <source>
        <dbReference type="RuleBase" id="RU000363"/>
    </source>
</evidence>
<keyword evidence="5" id="KW-1185">Reference proteome</keyword>
<dbReference type="Pfam" id="PF00106">
    <property type="entry name" value="adh_short"/>
    <property type="match status" value="1"/>
</dbReference>
<evidence type="ECO:0000256" key="1">
    <source>
        <dbReference type="ARBA" id="ARBA00006484"/>
    </source>
</evidence>
<accession>A0ABX1B297</accession>
<organism evidence="4 5">
    <name type="scientific">Nonomuraea composti</name>
    <dbReference type="NCBI Taxonomy" id="2720023"/>
    <lineage>
        <taxon>Bacteria</taxon>
        <taxon>Bacillati</taxon>
        <taxon>Actinomycetota</taxon>
        <taxon>Actinomycetes</taxon>
        <taxon>Streptosporangiales</taxon>
        <taxon>Streptosporangiaceae</taxon>
        <taxon>Nonomuraea</taxon>
    </lineage>
</organism>
<dbReference type="PRINTS" id="PR00081">
    <property type="entry name" value="GDHRDH"/>
</dbReference>
<evidence type="ECO:0000313" key="4">
    <source>
        <dbReference type="EMBL" id="NJP90962.1"/>
    </source>
</evidence>
<dbReference type="RefSeq" id="WP_168010426.1">
    <property type="nucleotide sequence ID" value="NZ_JAATEP010000010.1"/>
</dbReference>
<evidence type="ECO:0000313" key="5">
    <source>
        <dbReference type="Proteomes" id="UP000696294"/>
    </source>
</evidence>
<keyword evidence="2" id="KW-0560">Oxidoreductase</keyword>
<dbReference type="PANTHER" id="PTHR44169">
    <property type="entry name" value="NADPH-DEPENDENT 1-ACYLDIHYDROXYACETONE PHOSPHATE REDUCTASE"/>
    <property type="match status" value="1"/>
</dbReference>
<dbReference type="SUPFAM" id="SSF51735">
    <property type="entry name" value="NAD(P)-binding Rossmann-fold domains"/>
    <property type="match status" value="1"/>
</dbReference>
<sequence>MVTIKHAVALVTGGQRGLGKAIAGALLERGAAKVYVTARKPVPADDPRVLPVGLDVTDPEAIEALAGQARDVNIVVNNAGVLFPSPLLKADPADVLATFDTNVFGPLRVARAFAPILAANGGGALIDMHSVLSWAAGTGAYGASKAALWSITNSLRVELAAQGTQVVGVHLGLADTDMTADIPAQKISPAEVAAAVLDGVENGAAEVLVDEVSRRMKAALSGPVERLTVSI</sequence>
<reference evidence="4 5" key="1">
    <citation type="submission" date="2020-03" db="EMBL/GenBank/DDBJ databases">
        <title>WGS of actinomycetes isolated from Thailand.</title>
        <authorList>
            <person name="Thawai C."/>
        </authorList>
    </citation>
    <scope>NUCLEOTIDE SEQUENCE [LARGE SCALE GENOMIC DNA]</scope>
    <source>
        <strain evidence="4 5">FMUSA5-5</strain>
    </source>
</reference>
<dbReference type="InterPro" id="IPR036291">
    <property type="entry name" value="NAD(P)-bd_dom_sf"/>
</dbReference>
<proteinExistence type="inferred from homology"/>
<name>A0ABX1B297_9ACTN</name>
<dbReference type="Proteomes" id="UP000696294">
    <property type="component" value="Unassembled WGS sequence"/>
</dbReference>
<evidence type="ECO:0000256" key="2">
    <source>
        <dbReference type="ARBA" id="ARBA00023002"/>
    </source>
</evidence>
<dbReference type="NCBIfam" id="NF006119">
    <property type="entry name" value="PRK08264.1-5"/>
    <property type="match status" value="1"/>
</dbReference>
<protein>
    <submittedName>
        <fullName evidence="4">SDR family oxidoreductase</fullName>
    </submittedName>
</protein>
<comment type="similarity">
    <text evidence="1 3">Belongs to the short-chain dehydrogenases/reductases (SDR) family.</text>
</comment>
<dbReference type="PRINTS" id="PR00080">
    <property type="entry name" value="SDRFAMILY"/>
</dbReference>
<comment type="caution">
    <text evidence="4">The sequence shown here is derived from an EMBL/GenBank/DDBJ whole genome shotgun (WGS) entry which is preliminary data.</text>
</comment>
<dbReference type="PANTHER" id="PTHR44169:SF6">
    <property type="entry name" value="NADPH-DEPENDENT 1-ACYLDIHYDROXYACETONE PHOSPHATE REDUCTASE"/>
    <property type="match status" value="1"/>
</dbReference>